<accession>A0A6S6TNF8</accession>
<dbReference type="PANTHER" id="PTHR34580:SF1">
    <property type="entry name" value="PROTEIN PAFC"/>
    <property type="match status" value="1"/>
</dbReference>
<dbReference type="InterPro" id="IPR026881">
    <property type="entry name" value="WYL_dom"/>
</dbReference>
<dbReference type="AlphaFoldDB" id="A0A6S6TNF8"/>
<evidence type="ECO:0000259" key="1">
    <source>
        <dbReference type="Pfam" id="PF13280"/>
    </source>
</evidence>
<name>A0A6S6TNF8_9BACT</name>
<dbReference type="InterPro" id="IPR057727">
    <property type="entry name" value="WCX_dom"/>
</dbReference>
<evidence type="ECO:0000313" key="3">
    <source>
        <dbReference type="EMBL" id="CAA6818180.1"/>
    </source>
</evidence>
<sequence>MTNQTSRVLELLKRFNNGQKVCIETLQNDDLWLNKSEKTIRRDLDVIKEYFPESFELIRASKGEKGCYKAITTEVFNNFLNKETLALMVQTFDISQKNNVLDSLNINDVDKRIIETKIKKSKECYSFISKPYESTKSDILLIKDIEKAINQKRYLNLVYEVNQHCQIFTVKPYKIVFMNENFYLACENTSDAFLFTNFRLSNIKEVELHSKTFHLNYDILEFIKQIQTPFSKYTPNFRMHLIEIILEVSTEKAKFFKAKKYLPSQQILEEKEDGTLIISYTVTQEIELEELIKKWIPFLKVLSPLSLKEKIENDLRNYLNP</sequence>
<dbReference type="PANTHER" id="PTHR34580">
    <property type="match status" value="1"/>
</dbReference>
<organism evidence="3">
    <name type="scientific">uncultured Sulfurovum sp</name>
    <dbReference type="NCBI Taxonomy" id="269237"/>
    <lineage>
        <taxon>Bacteria</taxon>
        <taxon>Pseudomonadati</taxon>
        <taxon>Campylobacterota</taxon>
        <taxon>Epsilonproteobacteria</taxon>
        <taxon>Campylobacterales</taxon>
        <taxon>Sulfurovaceae</taxon>
        <taxon>Sulfurovum</taxon>
        <taxon>environmental samples</taxon>
    </lineage>
</organism>
<reference evidence="3" key="1">
    <citation type="submission" date="2020-01" db="EMBL/GenBank/DDBJ databases">
        <authorList>
            <person name="Meier V. D."/>
            <person name="Meier V D."/>
        </authorList>
    </citation>
    <scope>NUCLEOTIDE SEQUENCE</scope>
    <source>
        <strain evidence="3">HLG_WM_MAG_04</strain>
    </source>
</reference>
<gene>
    <name evidence="3" type="ORF">HELGO_WM25308</name>
</gene>
<dbReference type="EMBL" id="CACVAX010000051">
    <property type="protein sequence ID" value="CAA6818180.1"/>
    <property type="molecule type" value="Genomic_DNA"/>
</dbReference>
<feature type="domain" description="WCX" evidence="2">
    <location>
        <begin position="242"/>
        <end position="318"/>
    </location>
</feature>
<proteinExistence type="predicted"/>
<evidence type="ECO:0000259" key="2">
    <source>
        <dbReference type="Pfam" id="PF25583"/>
    </source>
</evidence>
<dbReference type="InterPro" id="IPR051534">
    <property type="entry name" value="CBASS_pafABC_assoc_protein"/>
</dbReference>
<dbReference type="Pfam" id="PF13280">
    <property type="entry name" value="WYL"/>
    <property type="match status" value="1"/>
</dbReference>
<protein>
    <submittedName>
        <fullName evidence="3">Uncharacterized protein</fullName>
    </submittedName>
</protein>
<feature type="domain" description="WYL" evidence="1">
    <location>
        <begin position="143"/>
        <end position="208"/>
    </location>
</feature>
<dbReference type="PROSITE" id="PS52050">
    <property type="entry name" value="WYL"/>
    <property type="match status" value="1"/>
</dbReference>
<dbReference type="Pfam" id="PF25583">
    <property type="entry name" value="WCX"/>
    <property type="match status" value="1"/>
</dbReference>